<evidence type="ECO:0000313" key="1">
    <source>
        <dbReference type="EMBL" id="CAF0689969.1"/>
    </source>
</evidence>
<evidence type="ECO:0000313" key="2">
    <source>
        <dbReference type="Proteomes" id="UP000663859"/>
    </source>
</evidence>
<name>A0A8J2BHS1_9BACT</name>
<dbReference type="Proteomes" id="UP000663859">
    <property type="component" value="Unassembled WGS sequence"/>
</dbReference>
<dbReference type="EMBL" id="CAJNOB010000001">
    <property type="protein sequence ID" value="CAF0689969.1"/>
    <property type="molecule type" value="Genomic_DNA"/>
</dbReference>
<sequence>MFPPGGFALSRESQPLGSLVAQTVASFFHGACGARLEPAVYPAGVWLGAWNAPAENGAKHRAGQFSSALVRRRFGVLSAAASEIGRRLREEETVHRDVVRALDHSFDDRIRRKVLLDGLPIHLVSQVAKS</sequence>
<comment type="caution">
    <text evidence="1">The sequence shown here is derived from an EMBL/GenBank/DDBJ whole genome shotgun (WGS) entry which is preliminary data.</text>
</comment>
<keyword evidence="2" id="KW-1185">Reference proteome</keyword>
<reference evidence="1" key="1">
    <citation type="submission" date="2021-02" db="EMBL/GenBank/DDBJ databases">
        <authorList>
            <person name="Cremers G."/>
            <person name="Picone N."/>
        </authorList>
    </citation>
    <scope>NUCLEOTIDE SEQUENCE</scope>
    <source>
        <strain evidence="1">PQ17</strain>
    </source>
</reference>
<proteinExistence type="predicted"/>
<dbReference type="AlphaFoldDB" id="A0A8J2BHS1"/>
<organism evidence="1 2">
    <name type="scientific">Candidatus Methylacidithermus pantelleriae</name>
    <dbReference type="NCBI Taxonomy" id="2744239"/>
    <lineage>
        <taxon>Bacteria</taxon>
        <taxon>Pseudomonadati</taxon>
        <taxon>Verrucomicrobiota</taxon>
        <taxon>Methylacidiphilae</taxon>
        <taxon>Methylacidiphilales</taxon>
        <taxon>Methylacidiphilaceae</taxon>
        <taxon>Candidatus Methylacidithermus</taxon>
    </lineage>
</organism>
<accession>A0A8J2BHS1</accession>
<protein>
    <submittedName>
        <fullName evidence="1">Uncharacterized protein</fullName>
    </submittedName>
</protein>
<gene>
    <name evidence="1" type="ORF">MPNT_10458</name>
</gene>